<organism evidence="2 3">
    <name type="scientific">Empedobacter falsenii</name>
    <dbReference type="NCBI Taxonomy" id="343874"/>
    <lineage>
        <taxon>Bacteria</taxon>
        <taxon>Pseudomonadati</taxon>
        <taxon>Bacteroidota</taxon>
        <taxon>Flavobacteriia</taxon>
        <taxon>Flavobacteriales</taxon>
        <taxon>Weeksellaceae</taxon>
        <taxon>Empedobacter</taxon>
    </lineage>
</organism>
<dbReference type="STRING" id="343874.GCA_000805695_02828"/>
<dbReference type="PROSITE" id="PS50943">
    <property type="entry name" value="HTH_CROC1"/>
    <property type="match status" value="1"/>
</dbReference>
<evidence type="ECO:0000259" key="1">
    <source>
        <dbReference type="PROSITE" id="PS50943"/>
    </source>
</evidence>
<sequence>MKQSEVPQDKGHLKNFNEVYYAIDEQGEFSQTLSAGWEAKNIVQSETLKILDERTEEARQKVMDGKASPILYFMELKRMDWEILSNYVGIWKIFVKRHAKPTVFSKLKESTLKKYAEAFEISVDELKNFDGNHN</sequence>
<dbReference type="AlphaFoldDB" id="A0A376G9N4"/>
<evidence type="ECO:0000313" key="2">
    <source>
        <dbReference type="EMBL" id="STD55226.1"/>
    </source>
</evidence>
<dbReference type="InterPro" id="IPR001387">
    <property type="entry name" value="Cro/C1-type_HTH"/>
</dbReference>
<gene>
    <name evidence="2" type="ORF">NCTC13456_01424</name>
</gene>
<dbReference type="RefSeq" id="WP_114999653.1">
    <property type="nucleotide sequence ID" value="NZ_UFXS01000001.1"/>
</dbReference>
<feature type="domain" description="HTH cro/C1-type" evidence="1">
    <location>
        <begin position="110"/>
        <end position="126"/>
    </location>
</feature>
<accession>A0A376G9N4</accession>
<name>A0A376G9N4_9FLAO</name>
<dbReference type="EMBL" id="UFXS01000001">
    <property type="protein sequence ID" value="STD55226.1"/>
    <property type="molecule type" value="Genomic_DNA"/>
</dbReference>
<dbReference type="Proteomes" id="UP000254737">
    <property type="component" value="Unassembled WGS sequence"/>
</dbReference>
<evidence type="ECO:0000313" key="3">
    <source>
        <dbReference type="Proteomes" id="UP000254737"/>
    </source>
</evidence>
<proteinExistence type="predicted"/>
<protein>
    <recommendedName>
        <fullName evidence="1">HTH cro/C1-type domain-containing protein</fullName>
    </recommendedName>
</protein>
<reference evidence="2 3" key="1">
    <citation type="submission" date="2018-06" db="EMBL/GenBank/DDBJ databases">
        <authorList>
            <consortium name="Pathogen Informatics"/>
            <person name="Doyle S."/>
        </authorList>
    </citation>
    <scope>NUCLEOTIDE SEQUENCE [LARGE SCALE GENOMIC DNA]</scope>
    <source>
        <strain evidence="2 3">NCTC13456</strain>
    </source>
</reference>